<dbReference type="NCBIfam" id="TIGR01733">
    <property type="entry name" value="AA-adenyl-dom"/>
    <property type="match status" value="1"/>
</dbReference>
<dbReference type="GO" id="GO:0044550">
    <property type="term" value="P:secondary metabolite biosynthetic process"/>
    <property type="evidence" value="ECO:0007669"/>
    <property type="project" value="TreeGrafter"/>
</dbReference>
<sequence>MVCGTESLTYADLAAQARALAAELRRRGVARGDLVGVRVTRSIDVPVAIMGTLLSGAAYVPLDPAYPAERLDFMTAEAGIRHVVGQDLPARGHPPAPDVDLPELARDDRAYVIYTSGSTGRPKGCLITHGNVLSLLEAALPLFDVGPDDRWTQFHSINFDVSVWEMWGPLVTGGTLVIVDPDAAYDPEALLDLLLTRQVTVFLQVPAVFRLLFEAHVEAGRPPHALRYVIFAGEAVDLATAAAFSAGEVRLINMYGPTETTVYATFKHLDDEALRGTTNRSPIGRALPHLSISLRDGDGVPVPDGDVGEMWIAGAGVSGGYLGRPELTAERFVTREGVRHYRTGDLARRLADGELEFLGRIDRQVKLRGFRIELAEIETVLRGCALVRDAVVEVARGSELGDYLVAYVVPADDFAPGPVRAECERRLPPHMLPATYVVVPAIPLTPSGKVDRAALAVS</sequence>
<name>A0A1H3TBA1_9ACTN</name>
<dbReference type="Gene3D" id="3.30.300.30">
    <property type="match status" value="1"/>
</dbReference>
<feature type="domain" description="AMP-binding enzyme C-terminal" evidence="2">
    <location>
        <begin position="376"/>
        <end position="449"/>
    </location>
</feature>
<dbReference type="InterPro" id="IPR042099">
    <property type="entry name" value="ANL_N_sf"/>
</dbReference>
<dbReference type="GO" id="GO:0031177">
    <property type="term" value="F:phosphopantetheine binding"/>
    <property type="evidence" value="ECO:0007669"/>
    <property type="project" value="TreeGrafter"/>
</dbReference>
<dbReference type="Pfam" id="PF13193">
    <property type="entry name" value="AMP-binding_C"/>
    <property type="match status" value="1"/>
</dbReference>
<reference evidence="4" key="1">
    <citation type="submission" date="2016-10" db="EMBL/GenBank/DDBJ databases">
        <authorList>
            <person name="Varghese N."/>
            <person name="Submissions S."/>
        </authorList>
    </citation>
    <scope>NUCLEOTIDE SEQUENCE [LARGE SCALE GENOMIC DNA]</scope>
    <source>
        <strain evidence="4">DSM 44718</strain>
    </source>
</reference>
<gene>
    <name evidence="3" type="ORF">SAMN05421684_5409</name>
</gene>
<dbReference type="InterPro" id="IPR020845">
    <property type="entry name" value="AMP-binding_CS"/>
</dbReference>
<dbReference type="SUPFAM" id="SSF56801">
    <property type="entry name" value="Acetyl-CoA synthetase-like"/>
    <property type="match status" value="1"/>
</dbReference>
<dbReference type="GO" id="GO:0005829">
    <property type="term" value="C:cytosol"/>
    <property type="evidence" value="ECO:0007669"/>
    <property type="project" value="TreeGrafter"/>
</dbReference>
<evidence type="ECO:0000259" key="1">
    <source>
        <dbReference type="Pfam" id="PF00501"/>
    </source>
</evidence>
<evidence type="ECO:0000313" key="3">
    <source>
        <dbReference type="EMBL" id="SDZ47138.1"/>
    </source>
</evidence>
<dbReference type="GO" id="GO:0043041">
    <property type="term" value="P:amino acid activation for nonribosomal peptide biosynthetic process"/>
    <property type="evidence" value="ECO:0007669"/>
    <property type="project" value="TreeGrafter"/>
</dbReference>
<dbReference type="AlphaFoldDB" id="A0A1H3TBA1"/>
<organism evidence="3 4">
    <name type="scientific">Asanoa ishikariensis</name>
    <dbReference type="NCBI Taxonomy" id="137265"/>
    <lineage>
        <taxon>Bacteria</taxon>
        <taxon>Bacillati</taxon>
        <taxon>Actinomycetota</taxon>
        <taxon>Actinomycetes</taxon>
        <taxon>Micromonosporales</taxon>
        <taxon>Micromonosporaceae</taxon>
        <taxon>Asanoa</taxon>
    </lineage>
</organism>
<accession>A0A1H3TBA1</accession>
<protein>
    <submittedName>
        <fullName evidence="3">Nonribosomal peptide synthetase DhbF</fullName>
    </submittedName>
</protein>
<dbReference type="EMBL" id="FNQB01000003">
    <property type="protein sequence ID" value="SDZ47138.1"/>
    <property type="molecule type" value="Genomic_DNA"/>
</dbReference>
<evidence type="ECO:0000259" key="2">
    <source>
        <dbReference type="Pfam" id="PF13193"/>
    </source>
</evidence>
<dbReference type="InterPro" id="IPR000873">
    <property type="entry name" value="AMP-dep_synth/lig_dom"/>
</dbReference>
<dbReference type="PANTHER" id="PTHR45527:SF1">
    <property type="entry name" value="FATTY ACID SYNTHASE"/>
    <property type="match status" value="1"/>
</dbReference>
<dbReference type="STRING" id="137265.SAMN05421684_5409"/>
<evidence type="ECO:0000313" key="4">
    <source>
        <dbReference type="Proteomes" id="UP000199632"/>
    </source>
</evidence>
<dbReference type="Gene3D" id="3.40.50.12780">
    <property type="entry name" value="N-terminal domain of ligase-like"/>
    <property type="match status" value="1"/>
</dbReference>
<feature type="domain" description="AMP-dependent synthetase/ligase" evidence="1">
    <location>
        <begin position="2"/>
        <end position="322"/>
    </location>
</feature>
<dbReference type="InterPro" id="IPR045851">
    <property type="entry name" value="AMP-bd_C_sf"/>
</dbReference>
<dbReference type="PROSITE" id="PS00455">
    <property type="entry name" value="AMP_BINDING"/>
    <property type="match status" value="1"/>
</dbReference>
<dbReference type="Proteomes" id="UP000199632">
    <property type="component" value="Unassembled WGS sequence"/>
</dbReference>
<dbReference type="Pfam" id="PF00501">
    <property type="entry name" value="AMP-binding"/>
    <property type="match status" value="1"/>
</dbReference>
<dbReference type="InterPro" id="IPR010071">
    <property type="entry name" value="AA_adenyl_dom"/>
</dbReference>
<proteinExistence type="predicted"/>
<keyword evidence="4" id="KW-1185">Reference proteome</keyword>
<dbReference type="PANTHER" id="PTHR45527">
    <property type="entry name" value="NONRIBOSOMAL PEPTIDE SYNTHETASE"/>
    <property type="match status" value="1"/>
</dbReference>
<dbReference type="InterPro" id="IPR025110">
    <property type="entry name" value="AMP-bd_C"/>
</dbReference>